<evidence type="ECO:0000313" key="1">
    <source>
        <dbReference type="EMBL" id="KNZ53391.1"/>
    </source>
</evidence>
<name>A0A0L6UXX3_9BASI</name>
<accession>A0A0L6UXX3</accession>
<organism evidence="1 2">
    <name type="scientific">Puccinia sorghi</name>
    <dbReference type="NCBI Taxonomy" id="27349"/>
    <lineage>
        <taxon>Eukaryota</taxon>
        <taxon>Fungi</taxon>
        <taxon>Dikarya</taxon>
        <taxon>Basidiomycota</taxon>
        <taxon>Pucciniomycotina</taxon>
        <taxon>Pucciniomycetes</taxon>
        <taxon>Pucciniales</taxon>
        <taxon>Pucciniaceae</taxon>
        <taxon>Puccinia</taxon>
    </lineage>
</organism>
<proteinExistence type="predicted"/>
<reference evidence="1 2" key="1">
    <citation type="submission" date="2015-08" db="EMBL/GenBank/DDBJ databases">
        <title>Next Generation Sequencing and Analysis of the Genome of Puccinia sorghi L Schw, the Causal Agent of Maize Common Rust.</title>
        <authorList>
            <person name="Rochi L."/>
            <person name="Burguener G."/>
            <person name="Darino M."/>
            <person name="Turjanski A."/>
            <person name="Kreff E."/>
            <person name="Dieguez M.J."/>
            <person name="Sacco F."/>
        </authorList>
    </citation>
    <scope>NUCLEOTIDE SEQUENCE [LARGE SCALE GENOMIC DNA]</scope>
    <source>
        <strain evidence="1 2">RO10H11247</strain>
    </source>
</reference>
<protein>
    <submittedName>
        <fullName evidence="1">Uncharacterized protein</fullName>
    </submittedName>
</protein>
<dbReference type="OrthoDB" id="78198at2759"/>
<dbReference type="Proteomes" id="UP000037035">
    <property type="component" value="Unassembled WGS sequence"/>
</dbReference>
<evidence type="ECO:0000313" key="2">
    <source>
        <dbReference type="Proteomes" id="UP000037035"/>
    </source>
</evidence>
<sequence>MHQNIWRKFDNDQPGLSNSQATLCGAQVSTTMPAYSLQQLCGLRRVVFSRYLETGMNMLLQCLTSIKESQIKWPSNKRVICKYRNNRYVKQILPIPIPCDSDIVCEHT</sequence>
<dbReference type="EMBL" id="LAVV01008228">
    <property type="protein sequence ID" value="KNZ53391.1"/>
    <property type="molecule type" value="Genomic_DNA"/>
</dbReference>
<comment type="caution">
    <text evidence="1">The sequence shown here is derived from an EMBL/GenBank/DDBJ whole genome shotgun (WGS) entry which is preliminary data.</text>
</comment>
<gene>
    <name evidence="1" type="ORF">VP01_3253g3</name>
</gene>
<keyword evidence="2" id="KW-1185">Reference proteome</keyword>
<dbReference type="VEuPathDB" id="FungiDB:VP01_3253g3"/>
<dbReference type="AlphaFoldDB" id="A0A0L6UXX3"/>